<dbReference type="InterPro" id="IPR002560">
    <property type="entry name" value="Transposase_DDE"/>
</dbReference>
<comment type="caution">
    <text evidence="2">The sequence shown here is derived from an EMBL/GenBank/DDBJ whole genome shotgun (WGS) entry which is preliminary data.</text>
</comment>
<evidence type="ECO:0000313" key="2">
    <source>
        <dbReference type="EMBL" id="KVK74275.1"/>
    </source>
</evidence>
<gene>
    <name evidence="2" type="ORF">WS90_31200</name>
</gene>
<reference evidence="2 3" key="1">
    <citation type="submission" date="2015-11" db="EMBL/GenBank/DDBJ databases">
        <title>Expanding the genomic diversity of Burkholderia species for the development of highly accurate diagnostics.</title>
        <authorList>
            <person name="Sahl J."/>
            <person name="Keim P."/>
            <person name="Wagner D."/>
        </authorList>
    </citation>
    <scope>NUCLEOTIDE SEQUENCE [LARGE SCALE GENOMIC DNA]</scope>
    <source>
        <strain evidence="2 3">MSMB1302</strain>
    </source>
</reference>
<accession>A0A103Z6D3</accession>
<dbReference type="Proteomes" id="UP000069001">
    <property type="component" value="Unassembled WGS sequence"/>
</dbReference>
<dbReference type="Pfam" id="PF01610">
    <property type="entry name" value="DDE_Tnp_ISL3"/>
    <property type="match status" value="1"/>
</dbReference>
<dbReference type="AlphaFoldDB" id="A0A103Z6D3"/>
<evidence type="ECO:0000313" key="3">
    <source>
        <dbReference type="Proteomes" id="UP000069001"/>
    </source>
</evidence>
<proteinExistence type="predicted"/>
<sequence>MPSLWIVEGCSREAIRPFFQWLGAERCRRIEAVAMDMDIAFDLKVELHCPKPRIVNNLYHGIAKYARKVID</sequence>
<dbReference type="EMBL" id="LOYH01000094">
    <property type="protein sequence ID" value="KVK74275.1"/>
    <property type="molecule type" value="Genomic_DNA"/>
</dbReference>
<name>A0A103Z6D3_BURCE</name>
<evidence type="ECO:0000259" key="1">
    <source>
        <dbReference type="Pfam" id="PF01610"/>
    </source>
</evidence>
<feature type="domain" description="Transposase IS204/IS1001/IS1096/IS1165 DDE" evidence="1">
    <location>
        <begin position="4"/>
        <end position="68"/>
    </location>
</feature>
<organism evidence="2 3">
    <name type="scientific">Burkholderia cepacia</name>
    <name type="common">Pseudomonas cepacia</name>
    <dbReference type="NCBI Taxonomy" id="292"/>
    <lineage>
        <taxon>Bacteria</taxon>
        <taxon>Pseudomonadati</taxon>
        <taxon>Pseudomonadota</taxon>
        <taxon>Betaproteobacteria</taxon>
        <taxon>Burkholderiales</taxon>
        <taxon>Burkholderiaceae</taxon>
        <taxon>Burkholderia</taxon>
        <taxon>Burkholderia cepacia complex</taxon>
    </lineage>
</organism>
<protein>
    <recommendedName>
        <fullName evidence="1">Transposase IS204/IS1001/IS1096/IS1165 DDE domain-containing protein</fullName>
    </recommendedName>
</protein>